<dbReference type="SUPFAM" id="SSF46626">
    <property type="entry name" value="Cytochrome c"/>
    <property type="match status" value="1"/>
</dbReference>
<dbReference type="EMBL" id="BJXR01000079">
    <property type="protein sequence ID" value="GEN13376.1"/>
    <property type="molecule type" value="Genomic_DNA"/>
</dbReference>
<dbReference type="InterPro" id="IPR036280">
    <property type="entry name" value="Multihaem_cyt_sf"/>
</dbReference>
<evidence type="ECO:0000313" key="7">
    <source>
        <dbReference type="EMBL" id="GEN13376.1"/>
    </source>
</evidence>
<dbReference type="InterPro" id="IPR051395">
    <property type="entry name" value="Cytochrome_c_Peroxidase/MauG"/>
</dbReference>
<dbReference type="Proteomes" id="UP000321514">
    <property type="component" value="Unassembled WGS sequence"/>
</dbReference>
<evidence type="ECO:0000313" key="9">
    <source>
        <dbReference type="Proteomes" id="UP000183760"/>
    </source>
</evidence>
<feature type="domain" description="Cytochrome c" evidence="6">
    <location>
        <begin position="368"/>
        <end position="483"/>
    </location>
</feature>
<evidence type="ECO:0000256" key="5">
    <source>
        <dbReference type="SAM" id="SignalP"/>
    </source>
</evidence>
<evidence type="ECO:0000256" key="1">
    <source>
        <dbReference type="ARBA" id="ARBA00022617"/>
    </source>
</evidence>
<feature type="chain" id="PRO_5022703017" description="Cytochrome c domain-containing protein" evidence="5">
    <location>
        <begin position="26"/>
        <end position="643"/>
    </location>
</feature>
<evidence type="ECO:0000256" key="4">
    <source>
        <dbReference type="PROSITE-ProRule" id="PRU00433"/>
    </source>
</evidence>
<dbReference type="GO" id="GO:0020037">
    <property type="term" value="F:heme binding"/>
    <property type="evidence" value="ECO:0007669"/>
    <property type="project" value="InterPro"/>
</dbReference>
<evidence type="ECO:0000313" key="10">
    <source>
        <dbReference type="Proteomes" id="UP000321514"/>
    </source>
</evidence>
<keyword evidence="2 4" id="KW-0479">Metal-binding</keyword>
<sequence length="643" mass="70096">MAARLTRSVLVAMCCVFAGSTPAAAQSDLLGSKRGGHYWFEFCSGKPDATLLPADPRSLVTPTSNKHVVFNVGWNSCMNRTPQTCGELRSVNAAGGRLLGGNGDPDAGWEFSGHSAWSLWSMSAVQYNALWLRWGLPFRPSDFDNLVAERYGVPLSQQRNPYPLPFEDPNRTNGGSGQLPMALTQTRNADGSWTGQIGVTCSVCHSGQIGKASDGPGLGALHGTNGLTDATLFLGEMGGLNPAFTIASLNRIRGTGNITNFQLFALLTIFDPDGTIPGVILNPRIWAAGSTGTEDPPNWWNLGHRPVKFFDAGMSSDATRIELSWYMPGAALPNYEGGYDWILENEYQANTWMLGLKSPAYPLPVNTTLAQQGSVLFHTLDLWAPNRNNPVARPQQAGNGSCASCHGAYAPRYVNDPSFLATPLFEGMAANVTPIDIIDTDDARMLANDGAVETQAKYSFFGYNGQEGCAEKYNMIGYLAQPLYGIWASGPYFHNGSVPDLWSLLKSSDRPRIWRRKSKSPRFGVVMGFETDLAKGYDPSKLGWKYDTIPCSYLTFSPFNHCNPWDPNETPLIEGGLSLLYGNGALAWNLLGSIVAPSFSNSDIEDRKIYNTRMFSQSNSGHTFTDVLTDAERTALIEYMKTL</sequence>
<dbReference type="AlphaFoldDB" id="A0A511TGS2"/>
<dbReference type="Pfam" id="PF21419">
    <property type="entry name" value="RoxA-like_Cyt-c"/>
    <property type="match status" value="1"/>
</dbReference>
<dbReference type="InterPro" id="IPR009056">
    <property type="entry name" value="Cyt_c-like_dom"/>
</dbReference>
<keyword evidence="3 4" id="KW-0408">Iron</keyword>
<reference evidence="8 9" key="1">
    <citation type="submission" date="2016-10" db="EMBL/GenBank/DDBJ databases">
        <authorList>
            <person name="Varghese N."/>
            <person name="Submissions S."/>
        </authorList>
    </citation>
    <scope>NUCLEOTIDE SEQUENCE [LARGE SCALE GENOMIC DNA]</scope>
    <source>
        <strain evidence="8 9">DSM 16525</strain>
    </source>
</reference>
<dbReference type="PROSITE" id="PS51007">
    <property type="entry name" value="CYTC"/>
    <property type="match status" value="1"/>
</dbReference>
<proteinExistence type="predicted"/>
<evidence type="ECO:0000256" key="2">
    <source>
        <dbReference type="ARBA" id="ARBA00022723"/>
    </source>
</evidence>
<gene>
    <name evidence="7" type="ORF">MFU01_84130</name>
    <name evidence="8" type="ORF">SAMN05443572_12038</name>
</gene>
<dbReference type="GO" id="GO:0004130">
    <property type="term" value="F:cytochrome-c peroxidase activity"/>
    <property type="evidence" value="ECO:0007669"/>
    <property type="project" value="TreeGrafter"/>
</dbReference>
<keyword evidence="9" id="KW-1185">Reference proteome</keyword>
<evidence type="ECO:0000259" key="6">
    <source>
        <dbReference type="PROSITE" id="PS51007"/>
    </source>
</evidence>
<dbReference type="Gene3D" id="1.10.760.10">
    <property type="entry name" value="Cytochrome c-like domain"/>
    <property type="match status" value="1"/>
</dbReference>
<dbReference type="InterPro" id="IPR036909">
    <property type="entry name" value="Cyt_c-like_dom_sf"/>
</dbReference>
<evidence type="ECO:0000256" key="3">
    <source>
        <dbReference type="ARBA" id="ARBA00023004"/>
    </source>
</evidence>
<comment type="caution">
    <text evidence="7">The sequence shown here is derived from an EMBL/GenBank/DDBJ whole genome shotgun (WGS) entry which is preliminary data.</text>
</comment>
<dbReference type="RefSeq" id="WP_245772708.1">
    <property type="nucleotide sequence ID" value="NZ_BJXR01000079.1"/>
</dbReference>
<dbReference type="Proteomes" id="UP000183760">
    <property type="component" value="Unassembled WGS sequence"/>
</dbReference>
<name>A0A511TGS2_MYXFU</name>
<dbReference type="STRING" id="1334629.MFUL124B02_11685"/>
<feature type="signal peptide" evidence="5">
    <location>
        <begin position="1"/>
        <end position="25"/>
    </location>
</feature>
<dbReference type="SUPFAM" id="SSF48695">
    <property type="entry name" value="Multiheme cytochromes"/>
    <property type="match status" value="1"/>
</dbReference>
<protein>
    <recommendedName>
        <fullName evidence="6">Cytochrome c domain-containing protein</fullName>
    </recommendedName>
</protein>
<accession>A0A511TGS2</accession>
<dbReference type="EMBL" id="FOIB01000020">
    <property type="protein sequence ID" value="SEU42724.1"/>
    <property type="molecule type" value="Genomic_DNA"/>
</dbReference>
<keyword evidence="1 4" id="KW-0349">Heme</keyword>
<evidence type="ECO:0000313" key="8">
    <source>
        <dbReference type="EMBL" id="SEU42724.1"/>
    </source>
</evidence>
<dbReference type="PANTHER" id="PTHR30600">
    <property type="entry name" value="CYTOCHROME C PEROXIDASE-RELATED"/>
    <property type="match status" value="1"/>
</dbReference>
<dbReference type="GO" id="GO:0046872">
    <property type="term" value="F:metal ion binding"/>
    <property type="evidence" value="ECO:0007669"/>
    <property type="project" value="UniProtKB-KW"/>
</dbReference>
<reference evidence="7 10" key="2">
    <citation type="submission" date="2019-07" db="EMBL/GenBank/DDBJ databases">
        <title>Whole genome shotgun sequence of Myxococcus fulvus NBRC 100333.</title>
        <authorList>
            <person name="Hosoyama A."/>
            <person name="Uohara A."/>
            <person name="Ohji S."/>
            <person name="Ichikawa N."/>
        </authorList>
    </citation>
    <scope>NUCLEOTIDE SEQUENCE [LARGE SCALE GENOMIC DNA]</scope>
    <source>
        <strain evidence="7 10">NBRC 100333</strain>
    </source>
</reference>
<organism evidence="7 10">
    <name type="scientific">Myxococcus fulvus</name>
    <dbReference type="NCBI Taxonomy" id="33"/>
    <lineage>
        <taxon>Bacteria</taxon>
        <taxon>Pseudomonadati</taxon>
        <taxon>Myxococcota</taxon>
        <taxon>Myxococcia</taxon>
        <taxon>Myxococcales</taxon>
        <taxon>Cystobacterineae</taxon>
        <taxon>Myxococcaceae</taxon>
        <taxon>Myxococcus</taxon>
    </lineage>
</organism>
<dbReference type="GO" id="GO:0009055">
    <property type="term" value="F:electron transfer activity"/>
    <property type="evidence" value="ECO:0007669"/>
    <property type="project" value="InterPro"/>
</dbReference>
<keyword evidence="5" id="KW-0732">Signal</keyword>
<dbReference type="PANTHER" id="PTHR30600:SF9">
    <property type="entry name" value="BLR7738 PROTEIN"/>
    <property type="match status" value="1"/>
</dbReference>